<proteinExistence type="predicted"/>
<keyword evidence="3" id="KW-1185">Reference proteome</keyword>
<reference evidence="2 3" key="1">
    <citation type="submission" date="2019-03" db="EMBL/GenBank/DDBJ databases">
        <title>Draft genome sequences of novel Actinobacteria.</title>
        <authorList>
            <person name="Sahin N."/>
            <person name="Ay H."/>
            <person name="Saygin H."/>
        </authorList>
    </citation>
    <scope>NUCLEOTIDE SEQUENCE [LARGE SCALE GENOMIC DNA]</scope>
    <source>
        <strain evidence="2 3">DSM 41900</strain>
    </source>
</reference>
<evidence type="ECO:0008006" key="4">
    <source>
        <dbReference type="Google" id="ProtNLM"/>
    </source>
</evidence>
<evidence type="ECO:0000256" key="1">
    <source>
        <dbReference type="SAM" id="MobiDB-lite"/>
    </source>
</evidence>
<sequence>MSLTAPGGRAVPEFAPVRPRGGRHRLRRALRRRRRPVALSLALASAVLALAVPWSREREPAEAAPEVASGAREGPAPGGAERAPARLVAAPVRIADAATVRLLGPGDRVDVLAAGTEGAARVVARRALVAEVPGGGGAEREDGGAGAGALVVLTVSSDTAAKLAGAAAQAELVIVRW</sequence>
<dbReference type="EMBL" id="SMKI01000151">
    <property type="protein sequence ID" value="TDC74373.1"/>
    <property type="molecule type" value="Genomic_DNA"/>
</dbReference>
<evidence type="ECO:0000313" key="3">
    <source>
        <dbReference type="Proteomes" id="UP000295345"/>
    </source>
</evidence>
<protein>
    <recommendedName>
        <fullName evidence="4">Flp pilus assembly protein RcpC/CpaB domain-containing protein</fullName>
    </recommendedName>
</protein>
<gene>
    <name evidence="2" type="ORF">E1283_15935</name>
</gene>
<name>A0A4R4THD8_9ACTN</name>
<dbReference type="Proteomes" id="UP000295345">
    <property type="component" value="Unassembled WGS sequence"/>
</dbReference>
<evidence type="ECO:0000313" key="2">
    <source>
        <dbReference type="EMBL" id="TDC74373.1"/>
    </source>
</evidence>
<feature type="compositionally biased region" description="Low complexity" evidence="1">
    <location>
        <begin position="62"/>
        <end position="82"/>
    </location>
</feature>
<feature type="region of interest" description="Disordered" evidence="1">
    <location>
        <begin position="59"/>
        <end position="82"/>
    </location>
</feature>
<comment type="caution">
    <text evidence="2">The sequence shown here is derived from an EMBL/GenBank/DDBJ whole genome shotgun (WGS) entry which is preliminary data.</text>
</comment>
<organism evidence="2 3">
    <name type="scientific">Streptomyces hainanensis</name>
    <dbReference type="NCBI Taxonomy" id="402648"/>
    <lineage>
        <taxon>Bacteria</taxon>
        <taxon>Bacillati</taxon>
        <taxon>Actinomycetota</taxon>
        <taxon>Actinomycetes</taxon>
        <taxon>Kitasatosporales</taxon>
        <taxon>Streptomycetaceae</taxon>
        <taxon>Streptomyces</taxon>
    </lineage>
</organism>
<accession>A0A4R4THD8</accession>
<dbReference type="AlphaFoldDB" id="A0A4R4THD8"/>